<gene>
    <name evidence="1" type="ORF">C5F48_04610</name>
</gene>
<keyword evidence="2" id="KW-1185">Reference proteome</keyword>
<accession>A0A2T4JYH2</accession>
<evidence type="ECO:0008006" key="3">
    <source>
        <dbReference type="Google" id="ProtNLM"/>
    </source>
</evidence>
<dbReference type="RefSeq" id="WP_107662732.1">
    <property type="nucleotide sequence ID" value="NZ_PZKG01000012.1"/>
</dbReference>
<dbReference type="Proteomes" id="UP000241010">
    <property type="component" value="Unassembled WGS sequence"/>
</dbReference>
<evidence type="ECO:0000313" key="1">
    <source>
        <dbReference type="EMBL" id="PTE22961.1"/>
    </source>
</evidence>
<evidence type="ECO:0000313" key="2">
    <source>
        <dbReference type="Proteomes" id="UP000241010"/>
    </source>
</evidence>
<protein>
    <recommendedName>
        <fullName evidence="3">Flagellar protein FlgN</fullName>
    </recommendedName>
</protein>
<reference evidence="1 2" key="1">
    <citation type="submission" date="2018-03" db="EMBL/GenBank/DDBJ databases">
        <title>Cereibacter changlensis.</title>
        <authorList>
            <person name="Meyer T.E."/>
            <person name="Miller S."/>
            <person name="Lodha T."/>
            <person name="Gandham S."/>
            <person name="Chintalapati S."/>
            <person name="Chintalapati V.R."/>
        </authorList>
    </citation>
    <scope>NUCLEOTIDE SEQUENCE [LARGE SCALE GENOMIC DNA]</scope>
    <source>
        <strain evidence="1 2">JA139</strain>
    </source>
</reference>
<comment type="caution">
    <text evidence="1">The sequence shown here is derived from an EMBL/GenBank/DDBJ whole genome shotgun (WGS) entry which is preliminary data.</text>
</comment>
<organism evidence="1 2">
    <name type="scientific">Cereibacter changlensis JA139</name>
    <dbReference type="NCBI Taxonomy" id="1188249"/>
    <lineage>
        <taxon>Bacteria</taxon>
        <taxon>Pseudomonadati</taxon>
        <taxon>Pseudomonadota</taxon>
        <taxon>Alphaproteobacteria</taxon>
        <taxon>Rhodobacterales</taxon>
        <taxon>Paracoccaceae</taxon>
        <taxon>Cereibacter</taxon>
    </lineage>
</organism>
<name>A0A2T4JYH2_9RHOB</name>
<proteinExistence type="predicted"/>
<sequence>MTSDEATRLAELLDKMRAAILAGNLGALTPLGQAAEQLLAEPVPMTQAEAMALREKAAQNLACLVAAGRGVRAAQRRLVEVREAVMGVMSVYDAHGQRAACAAANSLIQRM</sequence>
<dbReference type="AlphaFoldDB" id="A0A2T4JYH2"/>
<dbReference type="EMBL" id="PZKG01000012">
    <property type="protein sequence ID" value="PTE22961.1"/>
    <property type="molecule type" value="Genomic_DNA"/>
</dbReference>